<keyword evidence="1" id="KW-1134">Transmembrane beta strand</keyword>
<feature type="chain" id="PRO_5047309656" evidence="4">
    <location>
        <begin position="20"/>
        <end position="558"/>
    </location>
</feature>
<proteinExistence type="predicted"/>
<dbReference type="RefSeq" id="WP_337979397.1">
    <property type="nucleotide sequence ID" value="NZ_CP067099.1"/>
</dbReference>
<keyword evidence="2" id="KW-0812">Transmembrane</keyword>
<feature type="domain" description="ShlB POTRA" evidence="7">
    <location>
        <begin position="149"/>
        <end position="202"/>
    </location>
</feature>
<evidence type="ECO:0000256" key="3">
    <source>
        <dbReference type="ARBA" id="ARBA00023237"/>
    </source>
</evidence>
<dbReference type="PIRSF" id="PIRSF029745">
    <property type="entry name" value="FhaC"/>
    <property type="match status" value="1"/>
</dbReference>
<keyword evidence="3" id="KW-0998">Cell outer membrane</keyword>
<dbReference type="Proteomes" id="UP000596157">
    <property type="component" value="Chromosome"/>
</dbReference>
<dbReference type="InterPro" id="IPR051544">
    <property type="entry name" value="TPS_OM_transporter"/>
</dbReference>
<dbReference type="PANTHER" id="PTHR34597">
    <property type="entry name" value="SLR1661 PROTEIN"/>
    <property type="match status" value="1"/>
</dbReference>
<evidence type="ECO:0000313" key="8">
    <source>
        <dbReference type="EMBL" id="QQO61035.1"/>
    </source>
</evidence>
<evidence type="ECO:0000259" key="5">
    <source>
        <dbReference type="Pfam" id="PF03865"/>
    </source>
</evidence>
<evidence type="ECO:0000256" key="2">
    <source>
        <dbReference type="ARBA" id="ARBA00022692"/>
    </source>
</evidence>
<gene>
    <name evidence="8" type="ORF">JI723_12060</name>
</gene>
<sequence>MFLRLTIISLSVFAFMVYADPIQPIDQQINNQISQDKSRYQQTQLTTKDVLDDKAEIKEDKLYFQPEQNCYEIKSIHLDTERKIANMRLLQQYVDQAVGQCLGIYGMETLAKGLQDKIIKIGYVTTRINIPEQNISKGLLKLKIIPGTVDNIKLTDNSSEYISLFNTMPTEKGKVLNLRDLEQGLENLERIPGVKTNIELMPGKEFSTTDIEIERVQSSYFNVGGWLNNAGSRQTGKNQIGVTVYGNNLTSLNDTIYVSMGKNLENRARYSTKNQAIYYAVPYNYWLYSVYASKSNYKQTINDSIMSYKYYGENRYLNFSASHVFLRGQSYKDSLTFQLMKRKSRYHLEDISLLSQERDLTNINIGLNHRQNINNSTVDASINYQRNVQWLGAKPSWDMEYGDVSKMGRIITIDVNAVIPFSFDNFVMSYNPQVFIQYTPDNLTIQDQFSLGNRWTVRGFDEEYSLIGDKGFYFRNEFNFYFPNVSIYPYYALDYGRIIGDIYPIGLYSNDQLLGSALGVRGNFNIFNYDLFIAVPLYKPAEYETSDLNIGLNVQWFW</sequence>
<feature type="domain" description="Haemolysin activator HlyB C-terminal" evidence="5">
    <location>
        <begin position="208"/>
        <end position="522"/>
    </location>
</feature>
<dbReference type="Gene3D" id="2.40.160.50">
    <property type="entry name" value="membrane protein fhac: a member of the omp85/tpsb transporter family"/>
    <property type="match status" value="1"/>
</dbReference>
<feature type="signal peptide" evidence="4">
    <location>
        <begin position="1"/>
        <end position="19"/>
    </location>
</feature>
<keyword evidence="1" id="KW-0472">Membrane</keyword>
<name>A0ABX7ABD3_9GAMM</name>
<evidence type="ECO:0000259" key="6">
    <source>
        <dbReference type="Pfam" id="PF08479"/>
    </source>
</evidence>
<evidence type="ECO:0000256" key="1">
    <source>
        <dbReference type="ARBA" id="ARBA00022452"/>
    </source>
</evidence>
<dbReference type="PANTHER" id="PTHR34597:SF3">
    <property type="entry name" value="OUTER MEMBRANE TRANSPORTER CDIB"/>
    <property type="match status" value="1"/>
</dbReference>
<organism evidence="8 9">
    <name type="scientific">Providencia manganoxydans</name>
    <dbReference type="NCBI Taxonomy" id="2923283"/>
    <lineage>
        <taxon>Bacteria</taxon>
        <taxon>Pseudomonadati</taxon>
        <taxon>Pseudomonadota</taxon>
        <taxon>Gammaproteobacteria</taxon>
        <taxon>Enterobacterales</taxon>
        <taxon>Morganellaceae</taxon>
        <taxon>Providencia</taxon>
    </lineage>
</organism>
<evidence type="ECO:0000313" key="9">
    <source>
        <dbReference type="Proteomes" id="UP000596157"/>
    </source>
</evidence>
<reference evidence="9" key="1">
    <citation type="submission" date="2021-01" db="EMBL/GenBank/DDBJ databases">
        <title>Providencia vermicola LLDRA6, a soil-borne Mn(II)-oxidizing bacterium, exploits a strategy of superoxide production coupled to hydrogen peroxide consumption to generate Mn oxides, as revealed by transcriptional up-regulation of genes for phenylacetic acid catabolism.</title>
        <authorList>
            <person name="Chen S."/>
            <person name="Ding Z."/>
            <person name="Chen J."/>
            <person name="Luo J."/>
            <person name="Ruan X."/>
            <person name="Li Z."/>
            <person name="Liao F."/>
            <person name="He J."/>
            <person name="Li D."/>
        </authorList>
    </citation>
    <scope>NUCLEOTIDE SEQUENCE [LARGE SCALE GENOMIC DNA]</scope>
    <source>
        <strain evidence="9">LLDRA6</strain>
    </source>
</reference>
<feature type="domain" description="Polypeptide-transport-associated ShlB-type" evidence="6">
    <location>
        <begin position="73"/>
        <end position="147"/>
    </location>
</feature>
<keyword evidence="9" id="KW-1185">Reference proteome</keyword>
<dbReference type="Pfam" id="PF03865">
    <property type="entry name" value="ShlB"/>
    <property type="match status" value="1"/>
</dbReference>
<dbReference type="Gene3D" id="3.10.20.310">
    <property type="entry name" value="membrane protein fhac"/>
    <property type="match status" value="1"/>
</dbReference>
<dbReference type="EMBL" id="CP067099">
    <property type="protein sequence ID" value="QQO61035.1"/>
    <property type="molecule type" value="Genomic_DNA"/>
</dbReference>
<evidence type="ECO:0000256" key="4">
    <source>
        <dbReference type="SAM" id="SignalP"/>
    </source>
</evidence>
<dbReference type="Pfam" id="PF17287">
    <property type="entry name" value="POTRA_3"/>
    <property type="match status" value="1"/>
</dbReference>
<keyword evidence="4" id="KW-0732">Signal</keyword>
<dbReference type="InterPro" id="IPR035251">
    <property type="entry name" value="ShlB_POTRA"/>
</dbReference>
<dbReference type="InterPro" id="IPR013686">
    <property type="entry name" value="Polypept-transport_assoc_ShlB"/>
</dbReference>
<evidence type="ECO:0000259" key="7">
    <source>
        <dbReference type="Pfam" id="PF17287"/>
    </source>
</evidence>
<dbReference type="InterPro" id="IPR005565">
    <property type="entry name" value="Hemolysn_activator_HlyB_C"/>
</dbReference>
<dbReference type="GeneID" id="92279460"/>
<dbReference type="Pfam" id="PF08479">
    <property type="entry name" value="POTRA_2"/>
    <property type="match status" value="1"/>
</dbReference>
<protein>
    <submittedName>
        <fullName evidence="8">ShlB/FhaC/HecB family hemolysin secretion/activation protein</fullName>
    </submittedName>
</protein>
<accession>A0ABX7ABD3</accession>
<dbReference type="InterPro" id="IPR027282">
    <property type="entry name" value="TPS"/>
</dbReference>